<evidence type="ECO:0000313" key="1">
    <source>
        <dbReference type="EMBL" id="AUZ95085.1"/>
    </source>
</evidence>
<dbReference type="GeneID" id="40088329"/>
<reference evidence="1 2" key="1">
    <citation type="submission" date="2017-06" db="EMBL/GenBank/DDBJ databases">
        <authorList>
            <person name="Kim H.J."/>
            <person name="Triplett B.A."/>
        </authorList>
    </citation>
    <scope>NUCLEOTIDE SEQUENCE [LARGE SCALE GENOMIC DNA]</scope>
</reference>
<dbReference type="Proteomes" id="UP000223025">
    <property type="component" value="Segment"/>
</dbReference>
<accession>A0A2L0UZY2</accession>
<evidence type="ECO:0000313" key="2">
    <source>
        <dbReference type="Proteomes" id="UP000223025"/>
    </source>
</evidence>
<sequence length="694" mass="75679">MANKAPLKTFQIEQQFIGPVEYIDETIDPTFTWVGFPYVYKVQLTVTPIYHSDYQYPVPLDAYNIEVGQWLSTSTNGVANRIKEIVEVVDSATIIVNVEDVNIYNLLNDPEGSGSGIGPDVAGIVFEIDENGLPLIGPVPDFYMPPQMQANLQTRFFYTGEFEFGGGSEYLNNASSGDIRGGAVVYWTEDETTFTDAIDELNRFVLKISPERPKKFSEYTLLINEGSPLINDYSDLSFSAMALTQGTFTNNSGRPIPAGTIIHPTRNLLTTSTVVTPNLIIGDRGNIEFTVNGAVNYSLPLDDTDQSGSYNGLNIVSNTEVNGVWSAITFSATAPLVADINEFVISNTFTGNTSALIIGEDSLTLPEMEVISTNIAGEDIVYSSGIPHYSKIDGIGYTAEINKVALNTYPTTKIVEIDSFIFDNNLNEYSVKAGEFGTPEIFDRNQGVVTVEATFTTASVRNLYGYSGPVTAKVNNAFNSTVVDLANVNYLSEFLGDGISEIVPTEYEETNPKRQSIPNTAQPVIPSGITYAEDFDAGDMDDNAAVVVGGVLKFSKENYSTYQPSGPDLSVRTGTEQFACFKLKTITNNLTLIIDGTFKEAYIKLPGVDTNFDLSNTTNGWFDMKKYSDFAPGSWPGTSVFNNGCLVGHIGNRYDISFGSISTAFSDDNLILIQFVLGDGDSITSLYRENEQGA</sequence>
<dbReference type="RefSeq" id="YP_009611991.1">
    <property type="nucleotide sequence ID" value="NC_042013.1"/>
</dbReference>
<dbReference type="KEGG" id="vg:40088329"/>
<protein>
    <submittedName>
        <fullName evidence="1">Uncharacterized protein</fullName>
    </submittedName>
</protein>
<organism evidence="1 2">
    <name type="scientific">Agrobacterium phage Atu_ph07</name>
    <dbReference type="NCBI Taxonomy" id="2024264"/>
    <lineage>
        <taxon>Viruses</taxon>
        <taxon>Duplodnaviria</taxon>
        <taxon>Heunggongvirae</taxon>
        <taxon>Uroviricota</taxon>
        <taxon>Caudoviricetes</taxon>
        <taxon>Polybotosvirus</taxon>
        <taxon>Polybotosvirus Atuph07</taxon>
    </lineage>
</organism>
<dbReference type="EMBL" id="MF403008">
    <property type="protein sequence ID" value="AUZ95085.1"/>
    <property type="molecule type" value="Genomic_DNA"/>
</dbReference>
<name>A0A2L0UZY2_9CAUD</name>
<proteinExistence type="predicted"/>
<keyword evidence="2" id="KW-1185">Reference proteome</keyword>